<evidence type="ECO:0000313" key="2">
    <source>
        <dbReference type="Proteomes" id="UP000225215"/>
    </source>
</evidence>
<reference evidence="1 2" key="1">
    <citation type="journal article" date="2017" name="Sci. Rep.">
        <title>Characterization and diversity of phages infecting Aeromonas salmonicida subsp. salmonicida.</title>
        <authorList>
            <person name="Vincent A.T."/>
            <person name="Paquet V.E."/>
            <person name="Bernatchez A."/>
            <person name="Tremblay D.M."/>
            <person name="Moineau S."/>
            <person name="Charette S.J."/>
        </authorList>
    </citation>
    <scope>NUCLEOTIDE SEQUENCE [LARGE SCALE GENOMIC DNA]</scope>
</reference>
<dbReference type="EMBL" id="KY290955">
    <property type="protein sequence ID" value="APU01592.1"/>
    <property type="molecule type" value="Genomic_DNA"/>
</dbReference>
<evidence type="ECO:0000313" key="1">
    <source>
        <dbReference type="EMBL" id="APU01592.1"/>
    </source>
</evidence>
<protein>
    <submittedName>
        <fullName evidence="1">Uncharacterized protein</fullName>
    </submittedName>
</protein>
<name>A0A219YCC6_9CAUD</name>
<proteinExistence type="predicted"/>
<dbReference type="Proteomes" id="UP000225215">
    <property type="component" value="Segment"/>
</dbReference>
<accession>A0A219YCC6</accession>
<organism evidence="1 2">
    <name type="scientific">Aeromonas phage 65.2</name>
    <dbReference type="NCBI Taxonomy" id="1932896"/>
    <lineage>
        <taxon>Viruses</taxon>
        <taxon>Duplodnaviria</taxon>
        <taxon>Heunggongvirae</taxon>
        <taxon>Uroviricota</taxon>
        <taxon>Caudoviricetes</taxon>
        <taxon>Pantevenvirales</taxon>
        <taxon>Straboviridae</taxon>
        <taxon>Emmerichvirinae</taxon>
        <taxon>Ishigurovirus</taxon>
        <taxon>Ishigurovirus osborne</taxon>
    </lineage>
</organism>
<sequence length="176" mass="21048">MIELDDDWVSCHDKSGNRAYFPYNKIHPDYTQDGYVLVTAEEFLDYFDCVDSTYDDSYFQTYYYFKHLHIGKEVEFEDIHICKDKLQDMVINALLNDNYRCQVFTRSYDDWEFIVSLDTLMDENFYCDYTVDHILKELGLPDLYTLQADFDTNDIEIENEDTNPYPIMKTLKDGLK</sequence>